<protein>
    <submittedName>
        <fullName evidence="1">Uncharacterized protein</fullName>
    </submittedName>
</protein>
<sequence length="168" mass="19825">MMELVSTLSLKPRSALAFQFPPLSYRPQKRPPPMQVSCRATNMEQTQNTNFYKLLSLSPKTATLDEIKRAYRSMALRYHPDVCHEPSMKEELTRMFVQLNAAYKTLSNPVLREAYDCDLGLRGKRSIGDERWRIRWQQQILELNRRSNMRMAKRDNGSWSRRIRTQNS</sequence>
<organism evidence="1 2">
    <name type="scientific">Bauhinia variegata</name>
    <name type="common">Purple orchid tree</name>
    <name type="synonym">Phanera variegata</name>
    <dbReference type="NCBI Taxonomy" id="167791"/>
    <lineage>
        <taxon>Eukaryota</taxon>
        <taxon>Viridiplantae</taxon>
        <taxon>Streptophyta</taxon>
        <taxon>Embryophyta</taxon>
        <taxon>Tracheophyta</taxon>
        <taxon>Spermatophyta</taxon>
        <taxon>Magnoliopsida</taxon>
        <taxon>eudicotyledons</taxon>
        <taxon>Gunneridae</taxon>
        <taxon>Pentapetalae</taxon>
        <taxon>rosids</taxon>
        <taxon>fabids</taxon>
        <taxon>Fabales</taxon>
        <taxon>Fabaceae</taxon>
        <taxon>Cercidoideae</taxon>
        <taxon>Cercideae</taxon>
        <taxon>Bauhiniinae</taxon>
        <taxon>Bauhinia</taxon>
    </lineage>
</organism>
<dbReference type="Proteomes" id="UP000828941">
    <property type="component" value="Chromosome 14"/>
</dbReference>
<evidence type="ECO:0000313" key="2">
    <source>
        <dbReference type="Proteomes" id="UP000828941"/>
    </source>
</evidence>
<name>A0ACB9KGT0_BAUVA</name>
<accession>A0ACB9KGT0</accession>
<proteinExistence type="predicted"/>
<gene>
    <name evidence="1" type="ORF">L6164_036296</name>
</gene>
<keyword evidence="2" id="KW-1185">Reference proteome</keyword>
<comment type="caution">
    <text evidence="1">The sequence shown here is derived from an EMBL/GenBank/DDBJ whole genome shotgun (WGS) entry which is preliminary data.</text>
</comment>
<dbReference type="EMBL" id="CM039439">
    <property type="protein sequence ID" value="KAI4296330.1"/>
    <property type="molecule type" value="Genomic_DNA"/>
</dbReference>
<evidence type="ECO:0000313" key="1">
    <source>
        <dbReference type="EMBL" id="KAI4296330.1"/>
    </source>
</evidence>
<reference evidence="1 2" key="1">
    <citation type="journal article" date="2022" name="DNA Res.">
        <title>Chromosomal-level genome assembly of the orchid tree Bauhinia variegata (Leguminosae; Cercidoideae) supports the allotetraploid origin hypothesis of Bauhinia.</title>
        <authorList>
            <person name="Zhong Y."/>
            <person name="Chen Y."/>
            <person name="Zheng D."/>
            <person name="Pang J."/>
            <person name="Liu Y."/>
            <person name="Luo S."/>
            <person name="Meng S."/>
            <person name="Qian L."/>
            <person name="Wei D."/>
            <person name="Dai S."/>
            <person name="Zhou R."/>
        </authorList>
    </citation>
    <scope>NUCLEOTIDE SEQUENCE [LARGE SCALE GENOMIC DNA]</scope>
    <source>
        <strain evidence="1">BV-YZ2020</strain>
    </source>
</reference>